<evidence type="ECO:0000313" key="8">
    <source>
        <dbReference type="Proteomes" id="UP000809789"/>
    </source>
</evidence>
<dbReference type="PROSITE" id="PS50245">
    <property type="entry name" value="CAP_GLY_2"/>
    <property type="match status" value="1"/>
</dbReference>
<keyword evidence="2" id="KW-0433">Leucine-rich repeat</keyword>
<evidence type="ECO:0000313" key="7">
    <source>
        <dbReference type="EMBL" id="KAG8626240.1"/>
    </source>
</evidence>
<keyword evidence="8" id="KW-1185">Reference proteome</keyword>
<dbReference type="Proteomes" id="UP000809789">
    <property type="component" value="Unassembled WGS sequence"/>
</dbReference>
<dbReference type="SUPFAM" id="SSF52047">
    <property type="entry name" value="RNI-like"/>
    <property type="match status" value="1"/>
</dbReference>
<evidence type="ECO:0000256" key="2">
    <source>
        <dbReference type="ARBA" id="ARBA00022614"/>
    </source>
</evidence>
<dbReference type="InterPro" id="IPR001611">
    <property type="entry name" value="Leu-rich_rpt"/>
</dbReference>
<feature type="domain" description="CAP-Gly" evidence="6">
    <location>
        <begin position="22"/>
        <end position="68"/>
    </location>
</feature>
<dbReference type="PANTHER" id="PTHR45973:SF9">
    <property type="entry name" value="LEUCINE-RICH REPEAT-CONTAINING PROTEIN 46"/>
    <property type="match status" value="1"/>
</dbReference>
<protein>
    <recommendedName>
        <fullName evidence="6">CAP-Gly domain-containing protein</fullName>
    </recommendedName>
</protein>
<evidence type="ECO:0000259" key="6">
    <source>
        <dbReference type="PROSITE" id="PS50245"/>
    </source>
</evidence>
<proteinExistence type="predicted"/>
<dbReference type="EMBL" id="JAESVG020000006">
    <property type="protein sequence ID" value="KAG8626240.1"/>
    <property type="molecule type" value="Genomic_DNA"/>
</dbReference>
<dbReference type="PANTHER" id="PTHR45973">
    <property type="entry name" value="PROTEIN PHOSPHATASE 1 REGULATORY SUBUNIT SDS22-RELATED"/>
    <property type="match status" value="1"/>
</dbReference>
<dbReference type="GO" id="GO:0070840">
    <property type="term" value="F:dynein complex binding"/>
    <property type="evidence" value="ECO:0007669"/>
    <property type="project" value="TreeGrafter"/>
</dbReference>
<organism evidence="7 8">
    <name type="scientific">Elsinoe batatas</name>
    <dbReference type="NCBI Taxonomy" id="2601811"/>
    <lineage>
        <taxon>Eukaryota</taxon>
        <taxon>Fungi</taxon>
        <taxon>Dikarya</taxon>
        <taxon>Ascomycota</taxon>
        <taxon>Pezizomycotina</taxon>
        <taxon>Dothideomycetes</taxon>
        <taxon>Dothideomycetidae</taxon>
        <taxon>Myriangiales</taxon>
        <taxon>Elsinoaceae</taxon>
        <taxon>Elsinoe</taxon>
    </lineage>
</organism>
<name>A0A8K0KZN7_9PEZI</name>
<dbReference type="AlphaFoldDB" id="A0A8K0KZN7"/>
<accession>A0A8K0KZN7</accession>
<keyword evidence="5" id="KW-0966">Cell projection</keyword>
<evidence type="ECO:0000256" key="4">
    <source>
        <dbReference type="ARBA" id="ARBA00023069"/>
    </source>
</evidence>
<dbReference type="Gene3D" id="3.80.10.10">
    <property type="entry name" value="Ribonuclease Inhibitor"/>
    <property type="match status" value="2"/>
</dbReference>
<dbReference type="SMART" id="SM01052">
    <property type="entry name" value="CAP_GLY"/>
    <property type="match status" value="1"/>
</dbReference>
<comment type="caution">
    <text evidence="7">The sequence shown here is derived from an EMBL/GenBank/DDBJ whole genome shotgun (WGS) entry which is preliminary data.</text>
</comment>
<dbReference type="InterPro" id="IPR036859">
    <property type="entry name" value="CAP-Gly_dom_sf"/>
</dbReference>
<dbReference type="OrthoDB" id="5273213at2759"/>
<dbReference type="InterPro" id="IPR032675">
    <property type="entry name" value="LRR_dom_sf"/>
</dbReference>
<keyword evidence="4" id="KW-0969">Cilium</keyword>
<keyword evidence="3" id="KW-0677">Repeat</keyword>
<evidence type="ECO:0000256" key="3">
    <source>
        <dbReference type="ARBA" id="ARBA00022737"/>
    </source>
</evidence>
<dbReference type="PROSITE" id="PS00845">
    <property type="entry name" value="CAP_GLY_1"/>
    <property type="match status" value="1"/>
</dbReference>
<evidence type="ECO:0000256" key="1">
    <source>
        <dbReference type="ARBA" id="ARBA00004138"/>
    </source>
</evidence>
<reference evidence="7" key="1">
    <citation type="submission" date="2021-07" db="EMBL/GenBank/DDBJ databases">
        <title>Elsinoe batatas strain:CRI-CJ2 Genome sequencing and assembly.</title>
        <authorList>
            <person name="Huang L."/>
        </authorList>
    </citation>
    <scope>NUCLEOTIDE SEQUENCE</scope>
    <source>
        <strain evidence="7">CRI-CJ2</strain>
    </source>
</reference>
<comment type="subcellular location">
    <subcellularLocation>
        <location evidence="1">Cell projection</location>
        <location evidence="1">Cilium</location>
    </subcellularLocation>
</comment>
<dbReference type="SUPFAM" id="SSF74924">
    <property type="entry name" value="Cap-Gly domain"/>
    <property type="match status" value="1"/>
</dbReference>
<dbReference type="InterPro" id="IPR000938">
    <property type="entry name" value="CAP-Gly_domain"/>
</dbReference>
<gene>
    <name evidence="7" type="ORF">KVT40_005185</name>
</gene>
<sequence length="589" mass="65074">MARHVGQRLSVRGELGTIRYIGSIQGKPGTFIGIEWDLPDRGKHDGSHEGKRYFTCRSRSDKCASFLKSSTPSNPPQTLHTAVERKYAAGEIDFPGTISFSSKVVEEKGYDKISTRQSKLDELKNVVIDNQCLTGPSDDAETPLKSICPNATSLDIGYNLFESLSEIGNIVEGCQALTSLSLECNRLGHYTDRRTFPQVSSLSLEGMMLLPADLRTMMQAFPNAVELNISRNMLNESLDSCIPTNIRALDLSDNGIDDLKVVQTVARSCQKLERLLLKHNSIGKNQSNIIINKADPEARPSLTEVDMSNNMIANISLVDTLPCIVPGLRHLRISNNPIYSSSKRPNGTPLTPTEVSLLIIARLPELASLNFTAVKAKDRLDAEAFYLSLIAEELSLSPASRHAEIIARHPRYKALCEDYGIPSVQAQEREVCGHPHPNSIAARLVRCHIYFSVLRPASLGGLHLPTKEAKDTLEIPLSFSMYAMTAHVARHYGLLASALQLVWETGERDPVAASIAAGAEIEEWDSEEEEDDHTGEWVEREEVLNVGTRVLGSLVDSREMTLRVEFRDGMKGEQVRADSFLESKILLSV</sequence>
<dbReference type="PROSITE" id="PS51450">
    <property type="entry name" value="LRR"/>
    <property type="match status" value="1"/>
</dbReference>
<evidence type="ECO:0000256" key="5">
    <source>
        <dbReference type="ARBA" id="ARBA00023273"/>
    </source>
</evidence>
<dbReference type="Pfam" id="PF01302">
    <property type="entry name" value="CAP_GLY"/>
    <property type="match status" value="1"/>
</dbReference>
<dbReference type="InterPro" id="IPR050576">
    <property type="entry name" value="Cilia_flagella_integrity"/>
</dbReference>
<dbReference type="Gene3D" id="2.30.30.190">
    <property type="entry name" value="CAP Gly-rich-like domain"/>
    <property type="match status" value="1"/>
</dbReference>